<dbReference type="GO" id="GO:0046872">
    <property type="term" value="F:metal ion binding"/>
    <property type="evidence" value="ECO:0007669"/>
    <property type="project" value="UniProtKB-UniRule"/>
</dbReference>
<keyword evidence="1" id="KW-0464">Manganese</keyword>
<keyword evidence="3" id="KW-1185">Reference proteome</keyword>
<comment type="catalytic activity">
    <reaction evidence="1">
        <text>O-phospho-L-seryl-[protein] + H2O = L-seryl-[protein] + phosphate</text>
        <dbReference type="Rhea" id="RHEA:20629"/>
        <dbReference type="Rhea" id="RHEA-COMP:9863"/>
        <dbReference type="Rhea" id="RHEA-COMP:11604"/>
        <dbReference type="ChEBI" id="CHEBI:15377"/>
        <dbReference type="ChEBI" id="CHEBI:29999"/>
        <dbReference type="ChEBI" id="CHEBI:43474"/>
        <dbReference type="ChEBI" id="CHEBI:83421"/>
        <dbReference type="EC" id="3.1.3.16"/>
    </reaction>
</comment>
<dbReference type="InterPro" id="IPR036457">
    <property type="entry name" value="PPM-type-like_dom_sf"/>
</dbReference>
<protein>
    <recommendedName>
        <fullName evidence="1">Protein phosphatase</fullName>
        <ecNumber evidence="1">3.1.3.16</ecNumber>
    </recommendedName>
</protein>
<dbReference type="EMBL" id="VEPZ02001149">
    <property type="protein sequence ID" value="KAE8691286.1"/>
    <property type="molecule type" value="Genomic_DNA"/>
</dbReference>
<dbReference type="AlphaFoldDB" id="A0A6A2ZIA3"/>
<evidence type="ECO:0000313" key="3">
    <source>
        <dbReference type="Proteomes" id="UP000436088"/>
    </source>
</evidence>
<keyword evidence="1" id="KW-0460">Magnesium</keyword>
<comment type="similarity">
    <text evidence="1">Belongs to the PP2C family.</text>
</comment>
<proteinExistence type="inferred from homology"/>
<dbReference type="EC" id="3.1.3.16" evidence="1"/>
<comment type="caution">
    <text evidence="2">The sequence shown here is derived from an EMBL/GenBank/DDBJ whole genome shotgun (WGS) entry which is preliminary data.</text>
</comment>
<name>A0A6A2ZIA3_HIBSY</name>
<comment type="cofactor">
    <cofactor evidence="1">
        <name>Mg(2+)</name>
        <dbReference type="ChEBI" id="CHEBI:18420"/>
    </cofactor>
</comment>
<gene>
    <name evidence="2" type="ORF">F3Y22_tig00110890pilonHSYRG00611</name>
</gene>
<keyword evidence="1" id="KW-0378">Hydrolase</keyword>
<dbReference type="Proteomes" id="UP000436088">
    <property type="component" value="Unassembled WGS sequence"/>
</dbReference>
<dbReference type="PANTHER" id="PTHR12320">
    <property type="entry name" value="PROTEIN PHOSPHATASE 2C"/>
    <property type="match status" value="1"/>
</dbReference>
<comment type="catalytic activity">
    <reaction evidence="1">
        <text>O-phospho-L-threonyl-[protein] + H2O = L-threonyl-[protein] + phosphate</text>
        <dbReference type="Rhea" id="RHEA:47004"/>
        <dbReference type="Rhea" id="RHEA-COMP:11060"/>
        <dbReference type="Rhea" id="RHEA-COMP:11605"/>
        <dbReference type="ChEBI" id="CHEBI:15377"/>
        <dbReference type="ChEBI" id="CHEBI:30013"/>
        <dbReference type="ChEBI" id="CHEBI:43474"/>
        <dbReference type="ChEBI" id="CHEBI:61977"/>
        <dbReference type="EC" id="3.1.3.16"/>
    </reaction>
</comment>
<sequence>MMSGSFYKSKYSDLGSQDEDNHFICDEMQTIGVADGVSGWGMRGVDAGIYARQLINNSLLATLTKTHPIDPMKVLDEAFAKMKAVGCSRACIISLHKDKMLHAVKMGDSGFMVIGQGAAIYRSLVIKVVVQAGDVIVAGTDGLFDNLSESQISETAVTGIERGLHPEDVAWQVAQ</sequence>
<reference evidence="2" key="1">
    <citation type="submission" date="2019-09" db="EMBL/GenBank/DDBJ databases">
        <title>Draft genome information of white flower Hibiscus syriacus.</title>
        <authorList>
            <person name="Kim Y.-M."/>
        </authorList>
    </citation>
    <scope>NUCLEOTIDE SEQUENCE [LARGE SCALE GENOMIC DNA]</scope>
    <source>
        <strain evidence="2">YM2019G1</strain>
    </source>
</reference>
<dbReference type="GO" id="GO:0004722">
    <property type="term" value="F:protein serine/threonine phosphatase activity"/>
    <property type="evidence" value="ECO:0007669"/>
    <property type="project" value="UniProtKB-EC"/>
</dbReference>
<comment type="cofactor">
    <cofactor evidence="1">
        <name>Mn(2+)</name>
        <dbReference type="ChEBI" id="CHEBI:29035"/>
    </cofactor>
</comment>
<keyword evidence="1" id="KW-0904">Protein phosphatase</keyword>
<organism evidence="2 3">
    <name type="scientific">Hibiscus syriacus</name>
    <name type="common">Rose of Sharon</name>
    <dbReference type="NCBI Taxonomy" id="106335"/>
    <lineage>
        <taxon>Eukaryota</taxon>
        <taxon>Viridiplantae</taxon>
        <taxon>Streptophyta</taxon>
        <taxon>Embryophyta</taxon>
        <taxon>Tracheophyta</taxon>
        <taxon>Spermatophyta</taxon>
        <taxon>Magnoliopsida</taxon>
        <taxon>eudicotyledons</taxon>
        <taxon>Gunneridae</taxon>
        <taxon>Pentapetalae</taxon>
        <taxon>rosids</taxon>
        <taxon>malvids</taxon>
        <taxon>Malvales</taxon>
        <taxon>Malvaceae</taxon>
        <taxon>Malvoideae</taxon>
        <taxon>Hibiscus</taxon>
    </lineage>
</organism>
<dbReference type="SUPFAM" id="SSF81606">
    <property type="entry name" value="PP2C-like"/>
    <property type="match status" value="1"/>
</dbReference>
<evidence type="ECO:0000313" key="2">
    <source>
        <dbReference type="EMBL" id="KAE8691286.1"/>
    </source>
</evidence>
<keyword evidence="1" id="KW-0479">Metal-binding</keyword>
<dbReference type="PANTHER" id="PTHR12320:SF14">
    <property type="entry name" value="PROTEIN PHOSPHATASE"/>
    <property type="match status" value="1"/>
</dbReference>
<accession>A0A6A2ZIA3</accession>
<evidence type="ECO:0000256" key="1">
    <source>
        <dbReference type="RuleBase" id="RU366020"/>
    </source>
</evidence>
<dbReference type="InterPro" id="IPR039123">
    <property type="entry name" value="PPTC7"/>
</dbReference>
<dbReference type="Gene3D" id="3.60.40.10">
    <property type="entry name" value="PPM-type phosphatase domain"/>
    <property type="match status" value="1"/>
</dbReference>